<dbReference type="GO" id="GO:0015074">
    <property type="term" value="P:DNA integration"/>
    <property type="evidence" value="ECO:0007669"/>
    <property type="project" value="InterPro"/>
</dbReference>
<evidence type="ECO:0000256" key="4">
    <source>
        <dbReference type="ARBA" id="ARBA00022759"/>
    </source>
</evidence>
<dbReference type="PROSITE" id="PS50994">
    <property type="entry name" value="INTEGRASE"/>
    <property type="match status" value="1"/>
</dbReference>
<dbReference type="SUPFAM" id="SSF53098">
    <property type="entry name" value="Ribonuclease H-like"/>
    <property type="match status" value="1"/>
</dbReference>
<dbReference type="PANTHER" id="PTHR41694">
    <property type="entry name" value="ENDOGENOUS RETROVIRUS GROUP K MEMBER POL PROTEIN"/>
    <property type="match status" value="1"/>
</dbReference>
<keyword evidence="5" id="KW-0378">Hydrolase</keyword>
<protein>
    <submittedName>
        <fullName evidence="8">POK6 protein</fullName>
    </submittedName>
</protein>
<dbReference type="InterPro" id="IPR001584">
    <property type="entry name" value="Integrase_cat-core"/>
</dbReference>
<dbReference type="PANTHER" id="PTHR41694:SF3">
    <property type="entry name" value="RNA-DIRECTED DNA POLYMERASE-RELATED"/>
    <property type="match status" value="1"/>
</dbReference>
<accession>A0A7K9G0U1</accession>
<evidence type="ECO:0000313" key="8">
    <source>
        <dbReference type="EMBL" id="NXG95008.1"/>
    </source>
</evidence>
<dbReference type="GO" id="GO:0003964">
    <property type="term" value="F:RNA-directed DNA polymerase activity"/>
    <property type="evidence" value="ECO:0007669"/>
    <property type="project" value="UniProtKB-KW"/>
</dbReference>
<evidence type="ECO:0000256" key="1">
    <source>
        <dbReference type="ARBA" id="ARBA00022679"/>
    </source>
</evidence>
<evidence type="ECO:0000259" key="7">
    <source>
        <dbReference type="PROSITE" id="PS50994"/>
    </source>
</evidence>
<sequence>IWQMDVTHVPEFGRLKYVHVTVDTFSKYIWATAQAGEKAAHVIRHLTSSFAVMGIPEEIKTDNGPAYVGKKVEQFLKVWGVRHKTGIPHLPTGQAIVE</sequence>
<evidence type="ECO:0000256" key="3">
    <source>
        <dbReference type="ARBA" id="ARBA00022722"/>
    </source>
</evidence>
<dbReference type="Gene3D" id="3.30.420.10">
    <property type="entry name" value="Ribonuclease H-like superfamily/Ribonuclease H"/>
    <property type="match status" value="1"/>
</dbReference>
<feature type="non-terminal residue" evidence="8">
    <location>
        <position position="98"/>
    </location>
</feature>
<keyword evidence="2" id="KW-0548">Nucleotidyltransferase</keyword>
<proteinExistence type="predicted"/>
<keyword evidence="1" id="KW-0808">Transferase</keyword>
<dbReference type="Pfam" id="PF00665">
    <property type="entry name" value="rve"/>
    <property type="match status" value="1"/>
</dbReference>
<keyword evidence="3" id="KW-0540">Nuclease</keyword>
<dbReference type="GO" id="GO:0004519">
    <property type="term" value="F:endonuclease activity"/>
    <property type="evidence" value="ECO:0007669"/>
    <property type="project" value="UniProtKB-KW"/>
</dbReference>
<evidence type="ECO:0000256" key="2">
    <source>
        <dbReference type="ARBA" id="ARBA00022695"/>
    </source>
</evidence>
<gene>
    <name evidence="8" type="primary">Ervk6_0</name>
    <name evidence="8" type="ORF">STEPAR_R15681</name>
</gene>
<keyword evidence="4" id="KW-0255">Endonuclease</keyword>
<dbReference type="InterPro" id="IPR012337">
    <property type="entry name" value="RNaseH-like_sf"/>
</dbReference>
<dbReference type="InterPro" id="IPR036397">
    <property type="entry name" value="RNaseH_sf"/>
</dbReference>
<comment type="caution">
    <text evidence="8">The sequence shown here is derived from an EMBL/GenBank/DDBJ whole genome shotgun (WGS) entry which is preliminary data.</text>
</comment>
<feature type="domain" description="Integrase catalytic" evidence="7">
    <location>
        <begin position="1"/>
        <end position="98"/>
    </location>
</feature>
<dbReference type="EMBL" id="VWZL01006395">
    <property type="protein sequence ID" value="NXG95008.1"/>
    <property type="molecule type" value="Genomic_DNA"/>
</dbReference>
<evidence type="ECO:0000256" key="6">
    <source>
        <dbReference type="ARBA" id="ARBA00022918"/>
    </source>
</evidence>
<dbReference type="GO" id="GO:0035613">
    <property type="term" value="F:RNA stem-loop binding"/>
    <property type="evidence" value="ECO:0007669"/>
    <property type="project" value="TreeGrafter"/>
</dbReference>
<evidence type="ECO:0000256" key="5">
    <source>
        <dbReference type="ARBA" id="ARBA00022801"/>
    </source>
</evidence>
<dbReference type="GO" id="GO:0016787">
    <property type="term" value="F:hydrolase activity"/>
    <property type="evidence" value="ECO:0007669"/>
    <property type="project" value="UniProtKB-KW"/>
</dbReference>
<evidence type="ECO:0000313" key="9">
    <source>
        <dbReference type="Proteomes" id="UP000532908"/>
    </source>
</evidence>
<organism evidence="8 9">
    <name type="scientific">Stercorarius parasiticus</name>
    <name type="common">Parasitic jaeger</name>
    <name type="synonym">Arctic skua</name>
    <dbReference type="NCBI Taxonomy" id="54059"/>
    <lineage>
        <taxon>Eukaryota</taxon>
        <taxon>Metazoa</taxon>
        <taxon>Chordata</taxon>
        <taxon>Craniata</taxon>
        <taxon>Vertebrata</taxon>
        <taxon>Euteleostomi</taxon>
        <taxon>Archelosauria</taxon>
        <taxon>Archosauria</taxon>
        <taxon>Dinosauria</taxon>
        <taxon>Saurischia</taxon>
        <taxon>Theropoda</taxon>
        <taxon>Coelurosauria</taxon>
        <taxon>Aves</taxon>
        <taxon>Neognathae</taxon>
        <taxon>Neoaves</taxon>
        <taxon>Charadriiformes</taxon>
        <taxon>Stercorariidae</taxon>
        <taxon>Stercorarius</taxon>
    </lineage>
</organism>
<feature type="non-terminal residue" evidence="8">
    <location>
        <position position="1"/>
    </location>
</feature>
<name>A0A7K9G0U1_STEPR</name>
<dbReference type="AlphaFoldDB" id="A0A7K9G0U1"/>
<dbReference type="Proteomes" id="UP000532908">
    <property type="component" value="Unassembled WGS sequence"/>
</dbReference>
<keyword evidence="9" id="KW-1185">Reference proteome</keyword>
<reference evidence="8 9" key="1">
    <citation type="submission" date="2019-09" db="EMBL/GenBank/DDBJ databases">
        <title>Bird 10,000 Genomes (B10K) Project - Family phase.</title>
        <authorList>
            <person name="Zhang G."/>
        </authorList>
    </citation>
    <scope>NUCLEOTIDE SEQUENCE [LARGE SCALE GENOMIC DNA]</scope>
    <source>
        <strain evidence="8">B10K-DU-001-20</strain>
        <tissue evidence="8">Muscle</tissue>
    </source>
</reference>
<keyword evidence="6" id="KW-0695">RNA-directed DNA polymerase</keyword>